<name>A0A0F9J7D5_9ZZZZ</name>
<dbReference type="AlphaFoldDB" id="A0A0F9J7D5"/>
<reference evidence="2" key="1">
    <citation type="journal article" date="2015" name="Nature">
        <title>Complex archaea that bridge the gap between prokaryotes and eukaryotes.</title>
        <authorList>
            <person name="Spang A."/>
            <person name="Saw J.H."/>
            <person name="Jorgensen S.L."/>
            <person name="Zaremba-Niedzwiedzka K."/>
            <person name="Martijn J."/>
            <person name="Lind A.E."/>
            <person name="van Eijk R."/>
            <person name="Schleper C."/>
            <person name="Guy L."/>
            <person name="Ettema T.J."/>
        </authorList>
    </citation>
    <scope>NUCLEOTIDE SEQUENCE</scope>
</reference>
<dbReference type="InterPro" id="IPR000073">
    <property type="entry name" value="AB_hydrolase_1"/>
</dbReference>
<dbReference type="Pfam" id="PF12697">
    <property type="entry name" value="Abhydrolase_6"/>
    <property type="match status" value="1"/>
</dbReference>
<dbReference type="Gene3D" id="3.40.50.1820">
    <property type="entry name" value="alpha/beta hydrolase"/>
    <property type="match status" value="1"/>
</dbReference>
<dbReference type="SUPFAM" id="SSF53474">
    <property type="entry name" value="alpha/beta-Hydrolases"/>
    <property type="match status" value="1"/>
</dbReference>
<proteinExistence type="predicted"/>
<comment type="caution">
    <text evidence="2">The sequence shown here is derived from an EMBL/GenBank/DDBJ whole genome shotgun (WGS) entry which is preliminary data.</text>
</comment>
<gene>
    <name evidence="2" type="ORF">LCGC14_1858100</name>
</gene>
<evidence type="ECO:0000313" key="2">
    <source>
        <dbReference type="EMBL" id="KKL95092.1"/>
    </source>
</evidence>
<dbReference type="PRINTS" id="PR00412">
    <property type="entry name" value="EPOXHYDRLASE"/>
</dbReference>
<feature type="domain" description="AB hydrolase-1" evidence="1">
    <location>
        <begin position="24"/>
        <end position="260"/>
    </location>
</feature>
<dbReference type="PANTHER" id="PTHR43689">
    <property type="entry name" value="HYDROLASE"/>
    <property type="match status" value="1"/>
</dbReference>
<organism evidence="2">
    <name type="scientific">marine sediment metagenome</name>
    <dbReference type="NCBI Taxonomy" id="412755"/>
    <lineage>
        <taxon>unclassified sequences</taxon>
        <taxon>metagenomes</taxon>
        <taxon>ecological metagenomes</taxon>
    </lineage>
</organism>
<dbReference type="InterPro" id="IPR029058">
    <property type="entry name" value="AB_hydrolase_fold"/>
</dbReference>
<evidence type="ECO:0000259" key="1">
    <source>
        <dbReference type="Pfam" id="PF12697"/>
    </source>
</evidence>
<dbReference type="EMBL" id="LAZR01018766">
    <property type="protein sequence ID" value="KKL95092.1"/>
    <property type="molecule type" value="Genomic_DNA"/>
</dbReference>
<dbReference type="PANTHER" id="PTHR43689:SF8">
    <property type="entry name" value="ALPHA_BETA-HYDROLASES SUPERFAMILY PROTEIN"/>
    <property type="match status" value="1"/>
</dbReference>
<protein>
    <recommendedName>
        <fullName evidence="1">AB hydrolase-1 domain-containing protein</fullName>
    </recommendedName>
</protein>
<dbReference type="GO" id="GO:0003824">
    <property type="term" value="F:catalytic activity"/>
    <property type="evidence" value="ECO:0007669"/>
    <property type="project" value="InterPro"/>
</dbReference>
<sequence>MEMKSEMIGGRKHSWQESGSGRPVVLIHGIPTSPALWRHVTPLLDARALCWTMQGYGALMGAAHDTDISVGAQADYLADFIRHLDIGPVVLAGHDLGGGVAQIVAVRHPELVSGLFLTNAISYDSWPIPSVKAVAATGGLVKHLPDGGLREFLRNFLKGGHDNDVLAAEALDAHWPHYEAGGGAESFVAQVRSLDVKDTTSIQDALPGLNIPARLAWGDSDQFQKVEYGERLSRDLNAPLRRIDGAKHFTPEDHPKIIAEEITALLGEVGSSNPDRPQGTA</sequence>
<dbReference type="InterPro" id="IPR000639">
    <property type="entry name" value="Epox_hydrolase-like"/>
</dbReference>
<accession>A0A0F9J7D5</accession>